<gene>
    <name evidence="12" type="ordered locus">Cd36_52950</name>
    <name evidence="13" type="ORF">CD36_52950</name>
</gene>
<feature type="region of interest" description="Disordered" evidence="10">
    <location>
        <begin position="1161"/>
        <end position="1180"/>
    </location>
</feature>
<reference evidence="13 14" key="1">
    <citation type="journal article" date="2009" name="Genome Res.">
        <title>Comparative genomics of the fungal pathogens Candida dubliniensis and Candida albicans.</title>
        <authorList>
            <person name="Jackson A.P."/>
            <person name="Gamble J.A."/>
            <person name="Yeomans T."/>
            <person name="Moran G.P."/>
            <person name="Saunders D."/>
            <person name="Harris D."/>
            <person name="Aslett M."/>
            <person name="Barrell J.F."/>
            <person name="Butler G."/>
            <person name="Citiulo F."/>
            <person name="Coleman D.C."/>
            <person name="de Groot P.W.J."/>
            <person name="Goodwin T.J."/>
            <person name="Quail M.A."/>
            <person name="McQuillan J."/>
            <person name="Munro C.A."/>
            <person name="Pain A."/>
            <person name="Poulter R.T."/>
            <person name="Rajandream M.A."/>
            <person name="Renauld H."/>
            <person name="Spiering M.J."/>
            <person name="Tivey A."/>
            <person name="Gow N.A.R."/>
            <person name="Barrell B."/>
            <person name="Sullivan D.J."/>
            <person name="Berriman M."/>
        </authorList>
    </citation>
    <scope>NUCLEOTIDE SEQUENCE [LARGE SCALE GENOMIC DNA]</scope>
    <source>
        <strain evidence="14">CD36 / ATCC MYA-646 / CBS 7987 / NCPF 3949 / NRRL Y-17841</strain>
    </source>
</reference>
<dbReference type="CGD" id="CAL0000165611">
    <property type="gene designation" value="Cd36_52950"/>
</dbReference>
<comment type="subunit">
    <text evidence="9">Component of the Mediator complex.</text>
</comment>
<evidence type="ECO:0000313" key="14">
    <source>
        <dbReference type="Proteomes" id="UP000002605"/>
    </source>
</evidence>
<dbReference type="EMBL" id="FM992692">
    <property type="protein sequence ID" value="CAX41674.1"/>
    <property type="molecule type" value="Genomic_DNA"/>
</dbReference>
<dbReference type="GO" id="GO:0016592">
    <property type="term" value="C:mediator complex"/>
    <property type="evidence" value="ECO:0007669"/>
    <property type="project" value="UniProtKB-UniRule"/>
</dbReference>
<keyword evidence="6 9" id="KW-0804">Transcription</keyword>
<evidence type="ECO:0000256" key="1">
    <source>
        <dbReference type="ARBA" id="ARBA00004123"/>
    </source>
</evidence>
<dbReference type="VEuPathDB" id="FungiDB:CD36_52950"/>
<dbReference type="AlphaFoldDB" id="B9WHN2"/>
<feature type="region of interest" description="Disordered" evidence="10">
    <location>
        <begin position="423"/>
        <end position="445"/>
    </location>
</feature>
<evidence type="ECO:0000313" key="12">
    <source>
        <dbReference type="CGD" id="CAL0000165611"/>
    </source>
</evidence>
<dbReference type="RefSeq" id="XP_002420595.1">
    <property type="nucleotide sequence ID" value="XM_002420550.1"/>
</dbReference>
<evidence type="ECO:0000256" key="4">
    <source>
        <dbReference type="ARBA" id="ARBA00023015"/>
    </source>
</evidence>
<accession>B9WHN2</accession>
<dbReference type="GeneID" id="8048469"/>
<feature type="region of interest" description="Disordered" evidence="10">
    <location>
        <begin position="1196"/>
        <end position="1232"/>
    </location>
</feature>
<sequence>MNTQDQSSMPNGKQQHEVAELSSPPEIPHITANMIPLSNIIKYYTQEAYKQLTTAIENLSMNVNEESDIKRKKYFLNVIINLRQDFIKVYTLIKWASISKDVSKFIDLLNWFRMQEFHFENLLFQLNALTGYNAAKLPNSDIVTALEVLYHGRPKLPSYNYIKSDNLSPQKILETLNDLNLVLMTRFALMDNIPKRFDYEIKDGRAYIRVSNEFEVSITVGNDLIVENPEEYYKSPFYFIDFKFLFGANPESGLITFNDDKISTKLPTSSHKKLEKIVNQTLLTRGLQGLYELLHKYSNSFKIYLLAKQFQTLLINSRWRGNFQINYQTNKSLIVINYWSQHYLSRNWKSFIELGIDSNSNLNYRWFKNGEYCFGDQGNNELDKIFHLQRRNSNNGLTGSASININGSMIATMGRSAELSNEIATVDDNGNDNDDTTTNNGDTENEDLNVDLILNVVVNQHAKSIMSAIYSQLLTRFSETDVSMVSPHQLLLQISPKKSTVFAINPLTGFFYFIDPTPIQTYITKKVNLPPPSQVSNKQLFIPESNMVSYVIDQIIQLRLEVFNKEVNTKLATTAWINNGIIKLNDHELSKLTQFLIQNDESNNDEDDISGTRLDSVLQSFKLQFYRRKNWPSSWFLINMISGVTTKSFWWVARIKSINGDWKIQWAQIIKFHGENNAKQELPPNEGKIFVKPRRTVDCSIDSEQLNYEFFKTLSTLSSNLILDHMILEELQVRNIRFIKLDWETIDDNKIFSRFKQNHDISLKRKSSSNINIDVNVDIADSSNSTTNGKHIRGPKLKYESMFLIYNDKLLPIYNSATILFLKIELVESNKMYLKLFGNLRNLQIKNSSEDIHKLHLNIDEANQYFEIDNTVDLSTVINEPKTLLLNLIFNTLNKLNSLIKILDQLNKSNVEVLDNSMDNITIKIKDSYNDNNDKLIVIKLPEQATDPIQLLMKNTTTDKIDLKKNNILEFESILKFLNEYLQESKSKNNSHHQISIIKIIQYLTEINPILQSTKLINEQLAELKRKNNNNNNNDNDKSNKSNIGKLSNGLYKLYFNLNIISLTHLQLIFFMNSNIVSNSKKIQKDKILINLNLIKFNRFSQPNGNLNDDNNTNSNCHLIRISFKNSLIKENLKFKKLFEIIFKNINELLITKSKQIKSLHQTNNKQQSQQSQQQGNNENTIVKKESQSIEDDLLDFGEYDNDNKSQQQQQQQNEKDQLSNNEKENTKENKTVRPDDVLIKLNYDYLLSMNNLPLLINQITKSFIQYLQQQQQE</sequence>
<dbReference type="InterPro" id="IPR055122">
    <property type="entry name" value="Med14_N"/>
</dbReference>
<comment type="function">
    <text evidence="9">Component of the Mediator complex, a coactivator involved in the regulated transcription of nearly all RNA polymerase II-dependent genes. Mediator functions as a bridge to convey information from gene-specific regulatory proteins to the basal RNA polymerase II transcription machinery. Mediator is recruited to promoters by direct interactions with regulatory proteins and serves as a scaffold for the assembly of a functional preinitiation complex with RNA polymerase II and the general transcription factors.</text>
</comment>
<feature type="compositionally biased region" description="Basic and acidic residues" evidence="10">
    <location>
        <begin position="1214"/>
        <end position="1232"/>
    </location>
</feature>
<evidence type="ECO:0000256" key="2">
    <source>
        <dbReference type="ARBA" id="ARBA00007813"/>
    </source>
</evidence>
<dbReference type="Pfam" id="PF08638">
    <property type="entry name" value="Med14"/>
    <property type="match status" value="1"/>
</dbReference>
<dbReference type="Proteomes" id="UP000002605">
    <property type="component" value="Chromosome 5"/>
</dbReference>
<dbReference type="PANTHER" id="PTHR12809">
    <property type="entry name" value="MEDIATOR COMPLEX SUBUNIT"/>
    <property type="match status" value="1"/>
</dbReference>
<evidence type="ECO:0000313" key="13">
    <source>
        <dbReference type="EMBL" id="CAX41674.1"/>
    </source>
</evidence>
<keyword evidence="14" id="KW-1185">Reference proteome</keyword>
<name>B9WHN2_CANDC</name>
<dbReference type="GO" id="GO:0003712">
    <property type="term" value="F:transcription coregulator activity"/>
    <property type="evidence" value="ECO:0007669"/>
    <property type="project" value="UniProtKB-UniRule"/>
</dbReference>
<evidence type="ECO:0000256" key="7">
    <source>
        <dbReference type="ARBA" id="ARBA00023242"/>
    </source>
</evidence>
<feature type="region of interest" description="Disordered" evidence="10">
    <location>
        <begin position="1"/>
        <end position="22"/>
    </location>
</feature>
<evidence type="ECO:0000256" key="8">
    <source>
        <dbReference type="ARBA" id="ARBA00032007"/>
    </source>
</evidence>
<dbReference type="GO" id="GO:0006357">
    <property type="term" value="P:regulation of transcription by RNA polymerase II"/>
    <property type="evidence" value="ECO:0007669"/>
    <property type="project" value="InterPro"/>
</dbReference>
<keyword evidence="5 9" id="KW-0010">Activator</keyword>
<protein>
    <recommendedName>
        <fullName evidence="3 9">Mediator of RNA polymerase II transcription subunit 14</fullName>
    </recommendedName>
    <alternativeName>
        <fullName evidence="8 9">Mediator complex subunit 14</fullName>
    </alternativeName>
</protein>
<feature type="compositionally biased region" description="Polar residues" evidence="10">
    <location>
        <begin position="1"/>
        <end position="13"/>
    </location>
</feature>
<dbReference type="HOGENOM" id="CLU_283151_0_0_1"/>
<evidence type="ECO:0000256" key="3">
    <source>
        <dbReference type="ARBA" id="ARBA00019619"/>
    </source>
</evidence>
<feature type="domain" description="Mediator complex subunit MED14 N-terminal" evidence="11">
    <location>
        <begin position="34"/>
        <end position="221"/>
    </location>
</feature>
<evidence type="ECO:0000256" key="9">
    <source>
        <dbReference type="RuleBase" id="RU365082"/>
    </source>
</evidence>
<dbReference type="InterPro" id="IPR013947">
    <property type="entry name" value="Mediator_Med14"/>
</dbReference>
<proteinExistence type="inferred from homology"/>
<keyword evidence="7 9" id="KW-0539">Nucleus</keyword>
<evidence type="ECO:0000256" key="6">
    <source>
        <dbReference type="ARBA" id="ARBA00023163"/>
    </source>
</evidence>
<dbReference type="GO" id="GO:0070847">
    <property type="term" value="C:core mediator complex"/>
    <property type="evidence" value="ECO:0007669"/>
    <property type="project" value="TreeGrafter"/>
</dbReference>
<dbReference type="OrthoDB" id="205099at2759"/>
<comment type="similarity">
    <text evidence="2 9">Belongs to the Mediator complex subunit 14 family.</text>
</comment>
<keyword evidence="4 9" id="KW-0805">Transcription regulation</keyword>
<evidence type="ECO:0000259" key="11">
    <source>
        <dbReference type="Pfam" id="PF08638"/>
    </source>
</evidence>
<evidence type="ECO:0000256" key="10">
    <source>
        <dbReference type="SAM" id="MobiDB-lite"/>
    </source>
</evidence>
<dbReference type="KEGG" id="cdu:CD36_52950"/>
<dbReference type="eggNOG" id="KOG1875">
    <property type="taxonomic scope" value="Eukaryota"/>
</dbReference>
<comment type="subcellular location">
    <subcellularLocation>
        <location evidence="1 9">Nucleus</location>
    </subcellularLocation>
</comment>
<dbReference type="PANTHER" id="PTHR12809:SF2">
    <property type="entry name" value="MEDIATOR OF RNA POLYMERASE II TRANSCRIPTION SUBUNIT 14"/>
    <property type="match status" value="1"/>
</dbReference>
<organism evidence="13 14">
    <name type="scientific">Candida dubliniensis (strain CD36 / ATCC MYA-646 / CBS 7987 / NCPF 3949 / NRRL Y-17841)</name>
    <name type="common">Yeast</name>
    <dbReference type="NCBI Taxonomy" id="573826"/>
    <lineage>
        <taxon>Eukaryota</taxon>
        <taxon>Fungi</taxon>
        <taxon>Dikarya</taxon>
        <taxon>Ascomycota</taxon>
        <taxon>Saccharomycotina</taxon>
        <taxon>Pichiomycetes</taxon>
        <taxon>Debaryomycetaceae</taxon>
        <taxon>Candida/Lodderomyces clade</taxon>
        <taxon>Candida</taxon>
    </lineage>
</organism>
<evidence type="ECO:0000256" key="5">
    <source>
        <dbReference type="ARBA" id="ARBA00023159"/>
    </source>
</evidence>